<dbReference type="EMBL" id="CAJNOI010000133">
    <property type="protein sequence ID" value="CAF1110597.1"/>
    <property type="molecule type" value="Genomic_DNA"/>
</dbReference>
<dbReference type="Proteomes" id="UP000663877">
    <property type="component" value="Unassembled WGS sequence"/>
</dbReference>
<keyword evidence="3" id="KW-1185">Reference proteome</keyword>
<reference evidence="2" key="1">
    <citation type="submission" date="2021-02" db="EMBL/GenBank/DDBJ databases">
        <authorList>
            <person name="Nowell W R."/>
        </authorList>
    </citation>
    <scope>NUCLEOTIDE SEQUENCE</scope>
</reference>
<protein>
    <submittedName>
        <fullName evidence="2">Uncharacterized protein</fullName>
    </submittedName>
</protein>
<accession>A0A814PU22</accession>
<dbReference type="Proteomes" id="UP000663832">
    <property type="component" value="Unassembled WGS sequence"/>
</dbReference>
<sequence>MSTTSIDIPTLRINENGLQNFVRFIYKHEKLLKQFDAIKVQPNIDCKLDLKKRQKNFLLHPTIKKIVKINENVNIHSTQTINHINESTQKHLMATDEYSFGSSLSTSNKE</sequence>
<organism evidence="2 4">
    <name type="scientific">Adineta steineri</name>
    <dbReference type="NCBI Taxonomy" id="433720"/>
    <lineage>
        <taxon>Eukaryota</taxon>
        <taxon>Metazoa</taxon>
        <taxon>Spiralia</taxon>
        <taxon>Gnathifera</taxon>
        <taxon>Rotifera</taxon>
        <taxon>Eurotatoria</taxon>
        <taxon>Bdelloidea</taxon>
        <taxon>Adinetida</taxon>
        <taxon>Adinetidae</taxon>
        <taxon>Adineta</taxon>
    </lineage>
</organism>
<dbReference type="EMBL" id="CAJNOM010000081">
    <property type="protein sequence ID" value="CAF1003213.1"/>
    <property type="molecule type" value="Genomic_DNA"/>
</dbReference>
<evidence type="ECO:0000313" key="1">
    <source>
        <dbReference type="EMBL" id="CAF1003213.1"/>
    </source>
</evidence>
<name>A0A814PU22_9BILA</name>
<dbReference type="AlphaFoldDB" id="A0A814PU22"/>
<proteinExistence type="predicted"/>
<evidence type="ECO:0000313" key="4">
    <source>
        <dbReference type="Proteomes" id="UP000663877"/>
    </source>
</evidence>
<evidence type="ECO:0000313" key="3">
    <source>
        <dbReference type="Proteomes" id="UP000663832"/>
    </source>
</evidence>
<dbReference type="OrthoDB" id="8951118at2759"/>
<evidence type="ECO:0000313" key="2">
    <source>
        <dbReference type="EMBL" id="CAF1110597.1"/>
    </source>
</evidence>
<gene>
    <name evidence="2" type="ORF">BJG266_LOCUS21871</name>
    <name evidence="1" type="ORF">QVE165_LOCUS15051</name>
</gene>
<comment type="caution">
    <text evidence="2">The sequence shown here is derived from an EMBL/GenBank/DDBJ whole genome shotgun (WGS) entry which is preliminary data.</text>
</comment>